<protein>
    <submittedName>
        <fullName evidence="1">Uncharacterized protein</fullName>
    </submittedName>
</protein>
<dbReference type="AlphaFoldDB" id="X0XNF7"/>
<organism evidence="1">
    <name type="scientific">marine sediment metagenome</name>
    <dbReference type="NCBI Taxonomy" id="412755"/>
    <lineage>
        <taxon>unclassified sequences</taxon>
        <taxon>metagenomes</taxon>
        <taxon>ecological metagenomes</taxon>
    </lineage>
</organism>
<accession>X0XNF7</accession>
<evidence type="ECO:0000313" key="1">
    <source>
        <dbReference type="EMBL" id="GAG44704.1"/>
    </source>
</evidence>
<proteinExistence type="predicted"/>
<reference evidence="1" key="1">
    <citation type="journal article" date="2014" name="Front. Microbiol.">
        <title>High frequency of phylogenetically diverse reductive dehalogenase-homologous genes in deep subseafloor sedimentary metagenomes.</title>
        <authorList>
            <person name="Kawai M."/>
            <person name="Futagami T."/>
            <person name="Toyoda A."/>
            <person name="Takaki Y."/>
            <person name="Nishi S."/>
            <person name="Hori S."/>
            <person name="Arai W."/>
            <person name="Tsubouchi T."/>
            <person name="Morono Y."/>
            <person name="Uchiyama I."/>
            <person name="Ito T."/>
            <person name="Fujiyama A."/>
            <person name="Inagaki F."/>
            <person name="Takami H."/>
        </authorList>
    </citation>
    <scope>NUCLEOTIDE SEQUENCE</scope>
    <source>
        <strain evidence="1">Expedition CK06-06</strain>
    </source>
</reference>
<dbReference type="EMBL" id="BARS01054009">
    <property type="protein sequence ID" value="GAG44704.1"/>
    <property type="molecule type" value="Genomic_DNA"/>
</dbReference>
<name>X0XNF7_9ZZZZ</name>
<comment type="caution">
    <text evidence="1">The sequence shown here is derived from an EMBL/GenBank/DDBJ whole genome shotgun (WGS) entry which is preliminary data.</text>
</comment>
<sequence length="65" mass="7577">MEGNTQVRIDDYTYLCGHTPTRPIKYLKDTDGYGWLCDKEVEPFQDLREQGCWRCDEMAFPAGGR</sequence>
<gene>
    <name evidence="1" type="ORF">S01H1_80036</name>
</gene>